<name>A0A0C9Z7K7_9AGAM</name>
<sequence length="60" mass="6602">MTEQTTNDTQPARLCIWQQNLNNSSIALFSLINSTLADNWDIIALQEPPIDAVGNTKANS</sequence>
<evidence type="ECO:0000313" key="2">
    <source>
        <dbReference type="Proteomes" id="UP000054018"/>
    </source>
</evidence>
<protein>
    <submittedName>
        <fullName evidence="1">Unplaced genomic scaffold scaffold_25, whole genome shotgun sequence</fullName>
    </submittedName>
</protein>
<dbReference type="Proteomes" id="UP000054018">
    <property type="component" value="Unassembled WGS sequence"/>
</dbReference>
<dbReference type="InterPro" id="IPR036691">
    <property type="entry name" value="Endo/exonu/phosph_ase_sf"/>
</dbReference>
<organism evidence="1 2">
    <name type="scientific">Pisolithus microcarpus 441</name>
    <dbReference type="NCBI Taxonomy" id="765257"/>
    <lineage>
        <taxon>Eukaryota</taxon>
        <taxon>Fungi</taxon>
        <taxon>Dikarya</taxon>
        <taxon>Basidiomycota</taxon>
        <taxon>Agaricomycotina</taxon>
        <taxon>Agaricomycetes</taxon>
        <taxon>Agaricomycetidae</taxon>
        <taxon>Boletales</taxon>
        <taxon>Sclerodermatineae</taxon>
        <taxon>Pisolithaceae</taxon>
        <taxon>Pisolithus</taxon>
    </lineage>
</organism>
<evidence type="ECO:0000313" key="1">
    <source>
        <dbReference type="EMBL" id="KIK25331.1"/>
    </source>
</evidence>
<dbReference type="EMBL" id="KN833709">
    <property type="protein sequence ID" value="KIK25331.1"/>
    <property type="molecule type" value="Genomic_DNA"/>
</dbReference>
<dbReference type="HOGENOM" id="CLU_192419_1_0_1"/>
<keyword evidence="2" id="KW-1185">Reference proteome</keyword>
<gene>
    <name evidence="1" type="ORF">PISMIDRAFT_96972</name>
</gene>
<reference evidence="1 2" key="1">
    <citation type="submission" date="2014-04" db="EMBL/GenBank/DDBJ databases">
        <authorList>
            <consortium name="DOE Joint Genome Institute"/>
            <person name="Kuo A."/>
            <person name="Kohler A."/>
            <person name="Costa M.D."/>
            <person name="Nagy L.G."/>
            <person name="Floudas D."/>
            <person name="Copeland A."/>
            <person name="Barry K.W."/>
            <person name="Cichocki N."/>
            <person name="Veneault-Fourrey C."/>
            <person name="LaButti K."/>
            <person name="Lindquist E.A."/>
            <person name="Lipzen A."/>
            <person name="Lundell T."/>
            <person name="Morin E."/>
            <person name="Murat C."/>
            <person name="Sun H."/>
            <person name="Tunlid A."/>
            <person name="Henrissat B."/>
            <person name="Grigoriev I.V."/>
            <person name="Hibbett D.S."/>
            <person name="Martin F."/>
            <person name="Nordberg H.P."/>
            <person name="Cantor M.N."/>
            <person name="Hua S.X."/>
        </authorList>
    </citation>
    <scope>NUCLEOTIDE SEQUENCE [LARGE SCALE GENOMIC DNA]</scope>
    <source>
        <strain evidence="1 2">441</strain>
    </source>
</reference>
<proteinExistence type="predicted"/>
<dbReference type="OrthoDB" id="2840473at2759"/>
<dbReference type="SUPFAM" id="SSF56219">
    <property type="entry name" value="DNase I-like"/>
    <property type="match status" value="1"/>
</dbReference>
<reference evidence="2" key="2">
    <citation type="submission" date="2015-01" db="EMBL/GenBank/DDBJ databases">
        <title>Evolutionary Origins and Diversification of the Mycorrhizal Mutualists.</title>
        <authorList>
            <consortium name="DOE Joint Genome Institute"/>
            <consortium name="Mycorrhizal Genomics Consortium"/>
            <person name="Kohler A."/>
            <person name="Kuo A."/>
            <person name="Nagy L.G."/>
            <person name="Floudas D."/>
            <person name="Copeland A."/>
            <person name="Barry K.W."/>
            <person name="Cichocki N."/>
            <person name="Veneault-Fourrey C."/>
            <person name="LaButti K."/>
            <person name="Lindquist E.A."/>
            <person name="Lipzen A."/>
            <person name="Lundell T."/>
            <person name="Morin E."/>
            <person name="Murat C."/>
            <person name="Riley R."/>
            <person name="Ohm R."/>
            <person name="Sun H."/>
            <person name="Tunlid A."/>
            <person name="Henrissat B."/>
            <person name="Grigoriev I.V."/>
            <person name="Hibbett D.S."/>
            <person name="Martin F."/>
        </authorList>
    </citation>
    <scope>NUCLEOTIDE SEQUENCE [LARGE SCALE GENOMIC DNA]</scope>
    <source>
        <strain evidence="2">441</strain>
    </source>
</reference>
<accession>A0A0C9Z7K7</accession>
<dbReference type="AlphaFoldDB" id="A0A0C9Z7K7"/>